<dbReference type="RefSeq" id="WP_169132474.1">
    <property type="nucleotide sequence ID" value="NZ_JBHSRS010000018.1"/>
</dbReference>
<dbReference type="EMBL" id="JBHSRS010000018">
    <property type="protein sequence ID" value="MFC6281540.1"/>
    <property type="molecule type" value="Genomic_DNA"/>
</dbReference>
<protein>
    <submittedName>
        <fullName evidence="2">Carboxymuconolactone decarboxylase family protein</fullName>
    </submittedName>
</protein>
<name>A0ABW1TXA3_9BURK</name>
<dbReference type="InterPro" id="IPR004675">
    <property type="entry name" value="AhpD_core"/>
</dbReference>
<dbReference type="Proteomes" id="UP001596270">
    <property type="component" value="Unassembled WGS sequence"/>
</dbReference>
<reference evidence="3" key="1">
    <citation type="journal article" date="2019" name="Int. J. Syst. Evol. Microbiol.">
        <title>The Global Catalogue of Microorganisms (GCM) 10K type strain sequencing project: providing services to taxonomists for standard genome sequencing and annotation.</title>
        <authorList>
            <consortium name="The Broad Institute Genomics Platform"/>
            <consortium name="The Broad Institute Genome Sequencing Center for Infectious Disease"/>
            <person name="Wu L."/>
            <person name="Ma J."/>
        </authorList>
    </citation>
    <scope>NUCLEOTIDE SEQUENCE [LARGE SCALE GENOMIC DNA]</scope>
    <source>
        <strain evidence="3">CCUG 39402</strain>
    </source>
</reference>
<evidence type="ECO:0000313" key="2">
    <source>
        <dbReference type="EMBL" id="MFC6281540.1"/>
    </source>
</evidence>
<feature type="domain" description="Carboxymuconolactone decarboxylase-like" evidence="1">
    <location>
        <begin position="14"/>
        <end position="95"/>
    </location>
</feature>
<gene>
    <name evidence="2" type="ORF">ACFQND_09880</name>
</gene>
<evidence type="ECO:0000259" key="1">
    <source>
        <dbReference type="Pfam" id="PF02627"/>
    </source>
</evidence>
<dbReference type="NCBIfam" id="TIGR00778">
    <property type="entry name" value="ahpD_dom"/>
    <property type="match status" value="1"/>
</dbReference>
<organism evidence="2 3">
    <name type="scientific">Polaromonas aquatica</name>
    <dbReference type="NCBI Taxonomy" id="332657"/>
    <lineage>
        <taxon>Bacteria</taxon>
        <taxon>Pseudomonadati</taxon>
        <taxon>Pseudomonadota</taxon>
        <taxon>Betaproteobacteria</taxon>
        <taxon>Burkholderiales</taxon>
        <taxon>Comamonadaceae</taxon>
        <taxon>Polaromonas</taxon>
    </lineage>
</organism>
<dbReference type="Pfam" id="PF02627">
    <property type="entry name" value="CMD"/>
    <property type="match status" value="1"/>
</dbReference>
<dbReference type="PANTHER" id="PTHR34846:SF10">
    <property type="entry name" value="CYTOPLASMIC PROTEIN"/>
    <property type="match status" value="1"/>
</dbReference>
<keyword evidence="3" id="KW-1185">Reference proteome</keyword>
<evidence type="ECO:0000313" key="3">
    <source>
        <dbReference type="Proteomes" id="UP001596270"/>
    </source>
</evidence>
<dbReference type="InterPro" id="IPR003779">
    <property type="entry name" value="CMD-like"/>
</dbReference>
<sequence>MNTTARLPHRELAPEALRAMVAVTTAVGKSTLGKPLLDLVYLRVSQVNGCAYCLDLHARDLLADGETFQRINSLLTWREVAFFTARERAALNWAESLTLLTQTQAPDADYEPLAAHFSEREVAELTFAIAQMNAWNRLGVGMKLPVQALPLKAQA</sequence>
<dbReference type="SUPFAM" id="SSF69118">
    <property type="entry name" value="AhpD-like"/>
    <property type="match status" value="1"/>
</dbReference>
<comment type="caution">
    <text evidence="2">The sequence shown here is derived from an EMBL/GenBank/DDBJ whole genome shotgun (WGS) entry which is preliminary data.</text>
</comment>
<proteinExistence type="predicted"/>
<dbReference type="PANTHER" id="PTHR34846">
    <property type="entry name" value="4-CARBOXYMUCONOLACTONE DECARBOXYLASE FAMILY PROTEIN (AFU_ORTHOLOGUE AFUA_6G11590)"/>
    <property type="match status" value="1"/>
</dbReference>
<accession>A0ABW1TXA3</accession>
<dbReference type="Gene3D" id="1.20.1290.10">
    <property type="entry name" value="AhpD-like"/>
    <property type="match status" value="1"/>
</dbReference>
<dbReference type="InterPro" id="IPR029032">
    <property type="entry name" value="AhpD-like"/>
</dbReference>